<dbReference type="HAMAP" id="MF_00418">
    <property type="entry name" value="DapA"/>
    <property type="match status" value="1"/>
</dbReference>
<keyword evidence="9 12" id="KW-0456">Lyase</keyword>
<evidence type="ECO:0000256" key="13">
    <source>
        <dbReference type="PIRNR" id="PIRNR001365"/>
    </source>
</evidence>
<dbReference type="InterPro" id="IPR005263">
    <property type="entry name" value="DapA"/>
</dbReference>
<dbReference type="EC" id="4.3.3.7" evidence="4 12"/>
<keyword evidence="5 12" id="KW-0963">Cytoplasm</keyword>
<feature type="binding site" evidence="12">
    <location>
        <position position="47"/>
    </location>
    <ligand>
        <name>pyruvate</name>
        <dbReference type="ChEBI" id="CHEBI:15361"/>
    </ligand>
</feature>
<evidence type="ECO:0000313" key="15">
    <source>
        <dbReference type="Proteomes" id="UP000648182"/>
    </source>
</evidence>
<dbReference type="InterPro" id="IPR013785">
    <property type="entry name" value="Aldolase_TIM"/>
</dbReference>
<comment type="subunit">
    <text evidence="12">Homotetramer; dimer of dimers.</text>
</comment>
<keyword evidence="7 12" id="KW-0220">Diaminopimelate biosynthesis</keyword>
<evidence type="ECO:0000256" key="7">
    <source>
        <dbReference type="ARBA" id="ARBA00022915"/>
    </source>
</evidence>
<dbReference type="NCBIfam" id="TIGR00674">
    <property type="entry name" value="dapA"/>
    <property type="match status" value="1"/>
</dbReference>
<evidence type="ECO:0000256" key="5">
    <source>
        <dbReference type="ARBA" id="ARBA00022490"/>
    </source>
</evidence>
<dbReference type="RefSeq" id="WP_191814937.1">
    <property type="nucleotide sequence ID" value="NZ_JACSPV010000038.1"/>
</dbReference>
<dbReference type="CDD" id="cd00950">
    <property type="entry name" value="DHDPS"/>
    <property type="match status" value="1"/>
</dbReference>
<comment type="subcellular location">
    <subcellularLocation>
        <location evidence="12">Cytoplasm</location>
    </subcellularLocation>
</comment>
<dbReference type="PRINTS" id="PR00146">
    <property type="entry name" value="DHPICSNTHASE"/>
</dbReference>
<evidence type="ECO:0000256" key="11">
    <source>
        <dbReference type="ARBA" id="ARBA00047836"/>
    </source>
</evidence>
<keyword evidence="6 12" id="KW-0028">Amino-acid biosynthesis</keyword>
<evidence type="ECO:0000256" key="9">
    <source>
        <dbReference type="ARBA" id="ARBA00023239"/>
    </source>
</evidence>
<dbReference type="PANTHER" id="PTHR12128">
    <property type="entry name" value="DIHYDRODIPICOLINATE SYNTHASE"/>
    <property type="match status" value="1"/>
</dbReference>
<evidence type="ECO:0000256" key="1">
    <source>
        <dbReference type="ARBA" id="ARBA00003294"/>
    </source>
</evidence>
<feature type="active site" description="Proton donor/acceptor" evidence="12">
    <location>
        <position position="135"/>
    </location>
</feature>
<dbReference type="PIRSF" id="PIRSF001365">
    <property type="entry name" value="DHDPS"/>
    <property type="match status" value="1"/>
</dbReference>
<feature type="site" description="Part of a proton relay during catalysis" evidence="12">
    <location>
        <position position="109"/>
    </location>
</feature>
<evidence type="ECO:0000256" key="3">
    <source>
        <dbReference type="ARBA" id="ARBA00007592"/>
    </source>
</evidence>
<organism evidence="14 15">
    <name type="scientific">Bacillus norwichensis</name>
    <dbReference type="NCBI Taxonomy" id="2762217"/>
    <lineage>
        <taxon>Bacteria</taxon>
        <taxon>Bacillati</taxon>
        <taxon>Bacillota</taxon>
        <taxon>Bacilli</taxon>
        <taxon>Bacillales</taxon>
        <taxon>Bacillaceae</taxon>
        <taxon>Bacillus</taxon>
    </lineage>
</organism>
<evidence type="ECO:0000256" key="6">
    <source>
        <dbReference type="ARBA" id="ARBA00022605"/>
    </source>
</evidence>
<comment type="caution">
    <text evidence="12">Was originally thought to be a dihydrodipicolinate synthase (DHDPS), catalyzing the condensation of (S)-aspartate-beta-semialdehyde [(S)-ASA] and pyruvate to dihydrodipicolinate (DHDP). However, it was shown in E.coli that the product of the enzymatic reaction is not dihydrodipicolinate but in fact (4S)-4-hydroxy-2,3,4,5-tetrahydro-(2S)-dipicolinic acid (HTPA), and that the consecutive dehydration reaction leading to DHDP is not spontaneous but catalyzed by DapB.</text>
</comment>
<keyword evidence="8 12" id="KW-0457">Lysine biosynthesis</keyword>
<dbReference type="GO" id="GO:0008840">
    <property type="term" value="F:4-hydroxy-tetrahydrodipicolinate synthase activity"/>
    <property type="evidence" value="ECO:0007669"/>
    <property type="project" value="UniProtKB-EC"/>
</dbReference>
<dbReference type="PROSITE" id="PS00666">
    <property type="entry name" value="DHDPS_2"/>
    <property type="match status" value="1"/>
</dbReference>
<dbReference type="SMART" id="SM01130">
    <property type="entry name" value="DHDPS"/>
    <property type="match status" value="1"/>
</dbReference>
<sequence length="299" mass="32323">MSDFGRLLTAMVTPFNAEFEIDYEKTEELIEHLIKTGTDTIVVGGSTGEPASLSMDEKLRLFKFAVERAQGRVKIIAGTGTNDTRSSIRLTRKAQQTGIDGVLLVAPYYNKPSQEGLYQHFKSIAANTDLPVVLYNIPGRSAVNISTETLLRLSRIENITAIKEASGDLSKVGYLIENVPPGFKIYSGDDSLALPILSIGGYGVISVASHIAGSEIKGLITAYLKGRVKEAAETHRQLLPIFEGLFIAANPSPVKFALSEHGINVGTVRLPLVSLTEGEAKHITEIMGQLKEVGRGISR</sequence>
<dbReference type="Gene3D" id="3.20.20.70">
    <property type="entry name" value="Aldolase class I"/>
    <property type="match status" value="1"/>
</dbReference>
<dbReference type="InterPro" id="IPR020625">
    <property type="entry name" value="Schiff_base-form_aldolases_AS"/>
</dbReference>
<dbReference type="SUPFAM" id="SSF51569">
    <property type="entry name" value="Aldolase"/>
    <property type="match status" value="1"/>
</dbReference>
<feature type="site" description="Part of a proton relay during catalysis" evidence="12">
    <location>
        <position position="46"/>
    </location>
</feature>
<protein>
    <recommendedName>
        <fullName evidence="4 12">4-hydroxy-tetrahydrodipicolinate synthase</fullName>
        <shortName evidence="12">HTPA synthase</shortName>
        <ecNumber evidence="4 12">4.3.3.7</ecNumber>
    </recommendedName>
</protein>
<evidence type="ECO:0000256" key="8">
    <source>
        <dbReference type="ARBA" id="ARBA00023154"/>
    </source>
</evidence>
<reference evidence="14 15" key="1">
    <citation type="submission" date="2020-08" db="EMBL/GenBank/DDBJ databases">
        <title>A Genomic Blueprint of the Chicken Gut Microbiome.</title>
        <authorList>
            <person name="Gilroy R."/>
            <person name="Ravi A."/>
            <person name="Getino M."/>
            <person name="Pursley I."/>
            <person name="Horton D.L."/>
            <person name="Alikhan N.-F."/>
            <person name="Baker D."/>
            <person name="Gharbi K."/>
            <person name="Hall N."/>
            <person name="Watson M."/>
            <person name="Adriaenssens E.M."/>
            <person name="Foster-Nyarko E."/>
            <person name="Jarju S."/>
            <person name="Secka A."/>
            <person name="Antonio M."/>
            <person name="Oren A."/>
            <person name="Chaudhuri R."/>
            <person name="La Ragione R.M."/>
            <person name="Hildebrand F."/>
            <person name="Pallen M.J."/>
        </authorList>
    </citation>
    <scope>NUCLEOTIDE SEQUENCE [LARGE SCALE GENOMIC DNA]</scope>
    <source>
        <strain evidence="14 15">Sa1BUA2</strain>
    </source>
</reference>
<feature type="binding site" evidence="12">
    <location>
        <position position="205"/>
    </location>
    <ligand>
        <name>pyruvate</name>
        <dbReference type="ChEBI" id="CHEBI:15361"/>
    </ligand>
</feature>
<evidence type="ECO:0000256" key="4">
    <source>
        <dbReference type="ARBA" id="ARBA00012086"/>
    </source>
</evidence>
<dbReference type="Pfam" id="PF00701">
    <property type="entry name" value="DHDPS"/>
    <property type="match status" value="1"/>
</dbReference>
<feature type="active site" description="Schiff-base intermediate with substrate" evidence="12">
    <location>
        <position position="163"/>
    </location>
</feature>
<comment type="catalytic activity">
    <reaction evidence="11 12">
        <text>L-aspartate 4-semialdehyde + pyruvate = (2S,4S)-4-hydroxy-2,3,4,5-tetrahydrodipicolinate + H2O + H(+)</text>
        <dbReference type="Rhea" id="RHEA:34171"/>
        <dbReference type="ChEBI" id="CHEBI:15361"/>
        <dbReference type="ChEBI" id="CHEBI:15377"/>
        <dbReference type="ChEBI" id="CHEBI:15378"/>
        <dbReference type="ChEBI" id="CHEBI:67139"/>
        <dbReference type="ChEBI" id="CHEBI:537519"/>
        <dbReference type="EC" id="4.3.3.7"/>
    </reaction>
</comment>
<dbReference type="InterPro" id="IPR002220">
    <property type="entry name" value="DapA-like"/>
</dbReference>
<accession>A0ABR8VQT9</accession>
<keyword evidence="15" id="KW-1185">Reference proteome</keyword>
<dbReference type="Proteomes" id="UP000648182">
    <property type="component" value="Unassembled WGS sequence"/>
</dbReference>
<evidence type="ECO:0000313" key="14">
    <source>
        <dbReference type="EMBL" id="MBD8006786.1"/>
    </source>
</evidence>
<comment type="similarity">
    <text evidence="3 12 13">Belongs to the DapA family.</text>
</comment>
<evidence type="ECO:0000256" key="12">
    <source>
        <dbReference type="HAMAP-Rule" id="MF_00418"/>
    </source>
</evidence>
<evidence type="ECO:0000256" key="10">
    <source>
        <dbReference type="ARBA" id="ARBA00023270"/>
    </source>
</evidence>
<evidence type="ECO:0000256" key="2">
    <source>
        <dbReference type="ARBA" id="ARBA00005120"/>
    </source>
</evidence>
<keyword evidence="10 12" id="KW-0704">Schiff base</keyword>
<dbReference type="EMBL" id="JACSPV010000038">
    <property type="protein sequence ID" value="MBD8006786.1"/>
    <property type="molecule type" value="Genomic_DNA"/>
</dbReference>
<name>A0ABR8VQT9_9BACI</name>
<comment type="pathway">
    <text evidence="2 12">Amino-acid biosynthesis; L-lysine biosynthesis via DAP pathway; (S)-tetrahydrodipicolinate from L-aspartate: step 3/4.</text>
</comment>
<proteinExistence type="inferred from homology"/>
<comment type="function">
    <text evidence="1 12">Catalyzes the condensation of (S)-aspartate-beta-semialdehyde [(S)-ASA] and pyruvate to 4-hydroxy-tetrahydrodipicolinate (HTPA).</text>
</comment>
<comment type="caution">
    <text evidence="14">The sequence shown here is derived from an EMBL/GenBank/DDBJ whole genome shotgun (WGS) entry which is preliminary data.</text>
</comment>
<gene>
    <name evidence="12 14" type="primary">dapA</name>
    <name evidence="14" type="ORF">H9631_17075</name>
</gene>
<dbReference type="PANTHER" id="PTHR12128:SF66">
    <property type="entry name" value="4-HYDROXY-2-OXOGLUTARATE ALDOLASE, MITOCHONDRIAL"/>
    <property type="match status" value="1"/>
</dbReference>